<comment type="subcellular location">
    <subcellularLocation>
        <location evidence="1">Membrane</location>
        <topology evidence="1">Multi-pass membrane protein</topology>
    </subcellularLocation>
</comment>
<dbReference type="GO" id="GO:0016020">
    <property type="term" value="C:membrane"/>
    <property type="evidence" value="ECO:0007669"/>
    <property type="project" value="UniProtKB-SubCell"/>
</dbReference>
<protein>
    <submittedName>
        <fullName evidence="8">Amino acid transporter</fullName>
    </submittedName>
</protein>
<evidence type="ECO:0000256" key="6">
    <source>
        <dbReference type="SAM" id="Phobius"/>
    </source>
</evidence>
<dbReference type="AlphaFoldDB" id="A0A9Q9DSG6"/>
<feature type="chain" id="PRO_5040261587" evidence="7">
    <location>
        <begin position="22"/>
        <end position="578"/>
    </location>
</feature>
<evidence type="ECO:0000256" key="1">
    <source>
        <dbReference type="ARBA" id="ARBA00004141"/>
    </source>
</evidence>
<evidence type="ECO:0000313" key="9">
    <source>
        <dbReference type="Proteomes" id="UP001056012"/>
    </source>
</evidence>
<dbReference type="Proteomes" id="UP001056012">
    <property type="component" value="Chromosome 2"/>
</dbReference>
<dbReference type="VEuPathDB" id="FungiDB:yc1106_03690"/>
<dbReference type="InterPro" id="IPR002293">
    <property type="entry name" value="AA/rel_permease1"/>
</dbReference>
<dbReference type="Pfam" id="PF13520">
    <property type="entry name" value="AA_permease_2"/>
    <property type="match status" value="1"/>
</dbReference>
<feature type="transmembrane region" description="Helical" evidence="6">
    <location>
        <begin position="210"/>
        <end position="232"/>
    </location>
</feature>
<feature type="transmembrane region" description="Helical" evidence="6">
    <location>
        <begin position="322"/>
        <end position="347"/>
    </location>
</feature>
<dbReference type="Gene3D" id="1.20.1740.10">
    <property type="entry name" value="Amino acid/polyamine transporter I"/>
    <property type="match status" value="1"/>
</dbReference>
<evidence type="ECO:0000256" key="3">
    <source>
        <dbReference type="ARBA" id="ARBA00022692"/>
    </source>
</evidence>
<keyword evidence="2" id="KW-0813">Transport</keyword>
<feature type="transmembrane region" description="Helical" evidence="6">
    <location>
        <begin position="495"/>
        <end position="513"/>
    </location>
</feature>
<name>A0A9Q9DSG6_CURCL</name>
<feature type="transmembrane region" description="Helical" evidence="6">
    <location>
        <begin position="525"/>
        <end position="543"/>
    </location>
</feature>
<sequence length="578" mass="63823">MQSKNIAFLALFAAISSLANAVPTDANTHSLAARQQTKETVYLTNCGSRSEYSYYRKGHNSEDRSPPDDTCQLPTGNNLPVNWENSFHKCTFGSGVSFETNLGGTQNPNDFIGGGTQRVPGKAPKAFDCFQDNGRVLYRPGSVDCKAIHWCNPRIVPKKYVPFISWITGWLNLLGQVAGVAASEWGAALLLLAVVSIASDFTYQPSVGHTGGVMSALTIITGLVNSLSTYWMAKITRYYVIFHILVLITCVIALLVMAQPENGNSKNTALYVFTNAEGRSGWSPRGWSFLFGFLSVSWAMTDYDATAHIAEEIKNPEIKAPWAISMAMLFTYIAGWLFTVVLCFVMGDIAGNESILDSEIEQPVSQIFYNVLGKPGGIAFTACAFIILKFGTFTAMQSLTRTIFAFSRDKLLPLSHIWTRIMPQTGTPVLAVWLSVVCCIGIDLIGLSSYTAIAGVFNVCTIALDWSYCIPIFCKICFGQFTPGPWHLGRYSTFVNAYACLWTLFLSVIFVMPTHRPVTSENMNFAIVYLAAILLFSLLYWRFRGKMHYIGPLVETDFTSQDVESLRAVRRAGNICND</sequence>
<keyword evidence="7" id="KW-0732">Signal</keyword>
<evidence type="ECO:0000256" key="5">
    <source>
        <dbReference type="ARBA" id="ARBA00023136"/>
    </source>
</evidence>
<evidence type="ECO:0000313" key="8">
    <source>
        <dbReference type="EMBL" id="USP76416.1"/>
    </source>
</evidence>
<keyword evidence="5 6" id="KW-0472">Membrane</keyword>
<dbReference type="PANTHER" id="PTHR45649:SF9">
    <property type="entry name" value="AMINO-ACID PERMEASE 2"/>
    <property type="match status" value="1"/>
</dbReference>
<proteinExistence type="predicted"/>
<feature type="signal peptide" evidence="7">
    <location>
        <begin position="1"/>
        <end position="21"/>
    </location>
</feature>
<keyword evidence="9" id="KW-1185">Reference proteome</keyword>
<keyword evidence="3 6" id="KW-0812">Transmembrane</keyword>
<feature type="transmembrane region" description="Helical" evidence="6">
    <location>
        <begin position="429"/>
        <end position="447"/>
    </location>
</feature>
<dbReference type="PANTHER" id="PTHR45649">
    <property type="entry name" value="AMINO-ACID PERMEASE BAT1"/>
    <property type="match status" value="1"/>
</dbReference>
<feature type="transmembrane region" description="Helical" evidence="6">
    <location>
        <begin position="367"/>
        <end position="388"/>
    </location>
</feature>
<gene>
    <name evidence="8" type="ORF">yc1106_03690</name>
</gene>
<dbReference type="GO" id="GO:0022857">
    <property type="term" value="F:transmembrane transporter activity"/>
    <property type="evidence" value="ECO:0007669"/>
    <property type="project" value="InterPro"/>
</dbReference>
<accession>A0A9Q9DSG6</accession>
<feature type="transmembrane region" description="Helical" evidence="6">
    <location>
        <begin position="453"/>
        <end position="474"/>
    </location>
</feature>
<dbReference type="EMBL" id="CP089275">
    <property type="protein sequence ID" value="USP76416.1"/>
    <property type="molecule type" value="Genomic_DNA"/>
</dbReference>
<dbReference type="OrthoDB" id="10054429at2759"/>
<evidence type="ECO:0000256" key="4">
    <source>
        <dbReference type="ARBA" id="ARBA00022989"/>
    </source>
</evidence>
<evidence type="ECO:0000256" key="2">
    <source>
        <dbReference type="ARBA" id="ARBA00022448"/>
    </source>
</evidence>
<reference evidence="8" key="1">
    <citation type="submission" date="2021-12" db="EMBL/GenBank/DDBJ databases">
        <title>Curvularia clavata genome.</title>
        <authorList>
            <person name="Cao Y."/>
        </authorList>
    </citation>
    <scope>NUCLEOTIDE SEQUENCE</scope>
    <source>
        <strain evidence="8">Yc1106</strain>
    </source>
</reference>
<evidence type="ECO:0000256" key="7">
    <source>
        <dbReference type="SAM" id="SignalP"/>
    </source>
</evidence>
<organism evidence="8 9">
    <name type="scientific">Curvularia clavata</name>
    <dbReference type="NCBI Taxonomy" id="95742"/>
    <lineage>
        <taxon>Eukaryota</taxon>
        <taxon>Fungi</taxon>
        <taxon>Dikarya</taxon>
        <taxon>Ascomycota</taxon>
        <taxon>Pezizomycotina</taxon>
        <taxon>Dothideomycetes</taxon>
        <taxon>Pleosporomycetidae</taxon>
        <taxon>Pleosporales</taxon>
        <taxon>Pleosporineae</taxon>
        <taxon>Pleosporaceae</taxon>
        <taxon>Curvularia</taxon>
    </lineage>
</organism>
<keyword evidence="4 6" id="KW-1133">Transmembrane helix</keyword>
<feature type="transmembrane region" description="Helical" evidence="6">
    <location>
        <begin position="238"/>
        <end position="258"/>
    </location>
</feature>